<comment type="similarity">
    <text evidence="1">Belongs to the SorC transcriptional regulatory family.</text>
</comment>
<protein>
    <submittedName>
        <fullName evidence="7">DNA-binding transcriptional regulator</fullName>
    </submittedName>
</protein>
<dbReference type="AlphaFoldDB" id="A0A1W6D092"/>
<dbReference type="EMBL" id="CP020612">
    <property type="protein sequence ID" value="ARJ70485.1"/>
    <property type="molecule type" value="Genomic_DNA"/>
</dbReference>
<dbReference type="Gene3D" id="3.40.50.1360">
    <property type="match status" value="1"/>
</dbReference>
<name>A0A1W6D092_9RHOB</name>
<evidence type="ECO:0000313" key="8">
    <source>
        <dbReference type="Proteomes" id="UP000193017"/>
    </source>
</evidence>
<dbReference type="GO" id="GO:0003677">
    <property type="term" value="F:DNA binding"/>
    <property type="evidence" value="ECO:0007669"/>
    <property type="project" value="UniProtKB-KW"/>
</dbReference>
<dbReference type="KEGG" id="pcon:B0A89_13425"/>
<feature type="domain" description="HTH marR-type" evidence="6">
    <location>
        <begin position="15"/>
        <end position="55"/>
    </location>
</feature>
<accession>A0A1W6D092</accession>
<dbReference type="InterPro" id="IPR051054">
    <property type="entry name" value="SorC_transcr_regulators"/>
</dbReference>
<dbReference type="Gene3D" id="1.10.10.10">
    <property type="entry name" value="Winged helix-like DNA-binding domain superfamily/Winged helix DNA-binding domain"/>
    <property type="match status" value="1"/>
</dbReference>
<dbReference type="InterPro" id="IPR037171">
    <property type="entry name" value="NagB/RpiA_transferase-like"/>
</dbReference>
<dbReference type="Pfam" id="PF04198">
    <property type="entry name" value="Sugar-bind"/>
    <property type="match status" value="1"/>
</dbReference>
<evidence type="ECO:0000256" key="2">
    <source>
        <dbReference type="ARBA" id="ARBA00023015"/>
    </source>
</evidence>
<evidence type="ECO:0000313" key="7">
    <source>
        <dbReference type="EMBL" id="ARJ70485.1"/>
    </source>
</evidence>
<evidence type="ECO:0000259" key="5">
    <source>
        <dbReference type="Pfam" id="PF04198"/>
    </source>
</evidence>
<dbReference type="PANTHER" id="PTHR34294:SF1">
    <property type="entry name" value="TRANSCRIPTIONAL REGULATOR LSRR"/>
    <property type="match status" value="1"/>
</dbReference>
<dbReference type="SUPFAM" id="SSF100950">
    <property type="entry name" value="NagB/RpiA/CoA transferase-like"/>
    <property type="match status" value="1"/>
</dbReference>
<dbReference type="STRING" id="1945662.B0A89_13425"/>
<sequence length="311" mass="32431">MSHDDRRLDQAARAAWLAHVGGLTQDEIAREMGISRQAAQRLVAQAQAAGIVKVRIDHPLAACLDLAAMVQGRFGLRRAEIAPEGTGLAGVAALAAALIERELTRIDPLILAVGTGRTLRAAVGQMGRIDCPQHRIVSLTGNIAPDGSAAYYNVLFALSEVVTARSYPLMVPVIAESAAERQALHRQPGNSRVIAMAARADTAVIGLGDFGPQAPLLKDGFLSAGEVAALRAQGAVGEILGHAYDIEGRMLPLNARVASAPLPASGDALVVAVAAGKDKRPAILGALRGRRISALVTDQETAAWLAQQAAR</sequence>
<dbReference type="SUPFAM" id="SSF46785">
    <property type="entry name" value="Winged helix' DNA-binding domain"/>
    <property type="match status" value="1"/>
</dbReference>
<evidence type="ECO:0000256" key="1">
    <source>
        <dbReference type="ARBA" id="ARBA00010466"/>
    </source>
</evidence>
<dbReference type="PANTHER" id="PTHR34294">
    <property type="entry name" value="TRANSCRIPTIONAL REGULATOR-RELATED"/>
    <property type="match status" value="1"/>
</dbReference>
<organism evidence="7 8">
    <name type="scientific">Paracoccus contaminans</name>
    <dbReference type="NCBI Taxonomy" id="1945662"/>
    <lineage>
        <taxon>Bacteria</taxon>
        <taxon>Pseudomonadati</taxon>
        <taxon>Pseudomonadota</taxon>
        <taxon>Alphaproteobacteria</taxon>
        <taxon>Rhodobacterales</taxon>
        <taxon>Paracoccaceae</taxon>
        <taxon>Paracoccus</taxon>
    </lineage>
</organism>
<dbReference type="GO" id="GO:0003700">
    <property type="term" value="F:DNA-binding transcription factor activity"/>
    <property type="evidence" value="ECO:0007669"/>
    <property type="project" value="InterPro"/>
</dbReference>
<dbReference type="InterPro" id="IPR007324">
    <property type="entry name" value="Sugar-bd_dom_put"/>
</dbReference>
<dbReference type="InterPro" id="IPR036390">
    <property type="entry name" value="WH_DNA-bd_sf"/>
</dbReference>
<keyword evidence="8" id="KW-1185">Reference proteome</keyword>
<dbReference type="Proteomes" id="UP000193017">
    <property type="component" value="Chromosome"/>
</dbReference>
<evidence type="ECO:0000259" key="6">
    <source>
        <dbReference type="Pfam" id="PF12802"/>
    </source>
</evidence>
<evidence type="ECO:0000256" key="4">
    <source>
        <dbReference type="ARBA" id="ARBA00023163"/>
    </source>
</evidence>
<dbReference type="InterPro" id="IPR036388">
    <property type="entry name" value="WH-like_DNA-bd_sf"/>
</dbReference>
<dbReference type="GO" id="GO:0030246">
    <property type="term" value="F:carbohydrate binding"/>
    <property type="evidence" value="ECO:0007669"/>
    <property type="project" value="InterPro"/>
</dbReference>
<evidence type="ECO:0000256" key="3">
    <source>
        <dbReference type="ARBA" id="ARBA00023125"/>
    </source>
</evidence>
<feature type="domain" description="Sugar-binding" evidence="5">
    <location>
        <begin position="59"/>
        <end position="304"/>
    </location>
</feature>
<reference evidence="7 8" key="1">
    <citation type="submission" date="2017-03" db="EMBL/GenBank/DDBJ databases">
        <title>Genome sequence of Paracoccus contaminans isolated from a water microcosm.</title>
        <authorList>
            <person name="Aurass P."/>
            <person name="Karste S."/>
            <person name="Trost E."/>
            <person name="Glaeser S.P."/>
            <person name="Kaempfer P."/>
            <person name="Flieger A."/>
        </authorList>
    </citation>
    <scope>NUCLEOTIDE SEQUENCE [LARGE SCALE GENOMIC DNA]</scope>
    <source>
        <strain evidence="8">RKI 16-01929T\LMG 29738T\CCM 8701T\CIP 111112T</strain>
    </source>
</reference>
<gene>
    <name evidence="7" type="ORF">B0A89_13425</name>
</gene>
<keyword evidence="4" id="KW-0804">Transcription</keyword>
<keyword evidence="3 7" id="KW-0238">DNA-binding</keyword>
<dbReference type="RefSeq" id="WP_085378543.1">
    <property type="nucleotide sequence ID" value="NZ_CP020612.1"/>
</dbReference>
<dbReference type="InterPro" id="IPR000835">
    <property type="entry name" value="HTH_MarR-typ"/>
</dbReference>
<proteinExistence type="inferred from homology"/>
<dbReference type="Pfam" id="PF12802">
    <property type="entry name" value="MarR_2"/>
    <property type="match status" value="1"/>
</dbReference>
<keyword evidence="2" id="KW-0805">Transcription regulation</keyword>
<dbReference type="OrthoDB" id="7065657at2"/>